<organism evidence="2 3">
    <name type="scientific">Bodo saltans</name>
    <name type="common">Flagellated protozoan</name>
    <dbReference type="NCBI Taxonomy" id="75058"/>
    <lineage>
        <taxon>Eukaryota</taxon>
        <taxon>Discoba</taxon>
        <taxon>Euglenozoa</taxon>
        <taxon>Kinetoplastea</taxon>
        <taxon>Metakinetoplastina</taxon>
        <taxon>Eubodonida</taxon>
        <taxon>Bodonidae</taxon>
        <taxon>Bodo</taxon>
    </lineage>
</organism>
<reference evidence="3" key="1">
    <citation type="submission" date="2015-09" db="EMBL/GenBank/DDBJ databases">
        <authorList>
            <consortium name="Pathogen Informatics"/>
        </authorList>
    </citation>
    <scope>NUCLEOTIDE SEQUENCE [LARGE SCALE GENOMIC DNA]</scope>
    <source>
        <strain evidence="3">Lake Konstanz</strain>
    </source>
</reference>
<gene>
    <name evidence="2" type="ORF">BSAL_67840</name>
</gene>
<evidence type="ECO:0000256" key="1">
    <source>
        <dbReference type="SAM" id="MobiDB-lite"/>
    </source>
</evidence>
<dbReference type="AlphaFoldDB" id="A0A0S4IY36"/>
<dbReference type="Proteomes" id="UP000051952">
    <property type="component" value="Unassembled WGS sequence"/>
</dbReference>
<name>A0A0S4IY36_BODSA</name>
<feature type="region of interest" description="Disordered" evidence="1">
    <location>
        <begin position="1"/>
        <end position="20"/>
    </location>
</feature>
<keyword evidence="3" id="KW-1185">Reference proteome</keyword>
<dbReference type="VEuPathDB" id="TriTrypDB:BSAL_67840"/>
<feature type="compositionally biased region" description="Basic and acidic residues" evidence="1">
    <location>
        <begin position="244"/>
        <end position="261"/>
    </location>
</feature>
<feature type="region of interest" description="Disordered" evidence="1">
    <location>
        <begin position="241"/>
        <end position="308"/>
    </location>
</feature>
<proteinExistence type="predicted"/>
<protein>
    <submittedName>
        <fullName evidence="2">Uncharacterized protein</fullName>
    </submittedName>
</protein>
<accession>A0A0S4IY36</accession>
<evidence type="ECO:0000313" key="2">
    <source>
        <dbReference type="EMBL" id="CUF95983.1"/>
    </source>
</evidence>
<dbReference type="EMBL" id="CYKH01000463">
    <property type="protein sequence ID" value="CUF95983.1"/>
    <property type="molecule type" value="Genomic_DNA"/>
</dbReference>
<evidence type="ECO:0000313" key="3">
    <source>
        <dbReference type="Proteomes" id="UP000051952"/>
    </source>
</evidence>
<sequence length="308" mass="33904">MQPQPPQQSLQRRRSSVSDAFGKSAVVQGLHRANSIVTIATGMESPSLARSGTSTYGCSPASKVKPVAPPLFMFRHHQHAKDAQKMHLDQSAATEVSSTPAHPLDAQLRQDREQRKSIIAASMHEPSLAHLIVETRKEKLPLDQLDSSHTNASLVHSVNRRQSGTFVAFSDNPAEADEGGADVDNTNELWATVVSTNTERRENRKLLMHGTLDERVNPRWWRHLSLRDFSDFLTPGLFEEDELERGSDSDADATRDDDAVSKRSVGGESVDVQSPKTERPVGGGRTASDHSMTAPPREFAKRRSGLFA</sequence>